<organism evidence="1 2">
    <name type="scientific">Helicoverpa armigera</name>
    <name type="common">Cotton bollworm</name>
    <name type="synonym">Heliothis armigera</name>
    <dbReference type="NCBI Taxonomy" id="29058"/>
    <lineage>
        <taxon>Eukaryota</taxon>
        <taxon>Metazoa</taxon>
        <taxon>Ecdysozoa</taxon>
        <taxon>Arthropoda</taxon>
        <taxon>Hexapoda</taxon>
        <taxon>Insecta</taxon>
        <taxon>Pterygota</taxon>
        <taxon>Neoptera</taxon>
        <taxon>Endopterygota</taxon>
        <taxon>Lepidoptera</taxon>
        <taxon>Glossata</taxon>
        <taxon>Ditrysia</taxon>
        <taxon>Noctuoidea</taxon>
        <taxon>Noctuidae</taxon>
        <taxon>Heliothinae</taxon>
        <taxon>Helicoverpa</taxon>
    </lineage>
</organism>
<accession>A0A2W1BRT4</accession>
<evidence type="ECO:0000313" key="1">
    <source>
        <dbReference type="EMBL" id="PZC77789.1"/>
    </source>
</evidence>
<keyword evidence="2" id="KW-1185">Reference proteome</keyword>
<proteinExistence type="predicted"/>
<name>A0A2W1BRT4_HELAM</name>
<dbReference type="Proteomes" id="UP000249218">
    <property type="component" value="Unassembled WGS sequence"/>
</dbReference>
<gene>
    <name evidence="1" type="primary">HaOG202979</name>
    <name evidence="1" type="ORF">B5X24_HaOG202979</name>
</gene>
<evidence type="ECO:0000313" key="2">
    <source>
        <dbReference type="Proteomes" id="UP000249218"/>
    </source>
</evidence>
<dbReference type="EMBL" id="KZ149919">
    <property type="protein sequence ID" value="PZC77789.1"/>
    <property type="molecule type" value="Genomic_DNA"/>
</dbReference>
<dbReference type="AlphaFoldDB" id="A0A2W1BRT4"/>
<protein>
    <submittedName>
        <fullName evidence="1">Uncharacterized protein</fullName>
    </submittedName>
</protein>
<sequence length="97" mass="11061">MDAQRNRKHTNAYHPSWIPYEDIRADESSLLLLSRGTADVRNDFLFVISSCMNKIILFPVTIDKGYNTHASPIPHFISIKDFKACICPALYSTSELE</sequence>
<reference evidence="1 2" key="1">
    <citation type="journal article" date="2017" name="BMC Biol.">
        <title>Genomic innovations, transcriptional plasticity and gene loss underlying the evolution and divergence of two highly polyphagous and invasive Helicoverpa pest species.</title>
        <authorList>
            <person name="Pearce S.L."/>
            <person name="Clarke D.F."/>
            <person name="East P.D."/>
            <person name="Elfekih S."/>
            <person name="Gordon K.H."/>
            <person name="Jermiin L.S."/>
            <person name="McGaughran A."/>
            <person name="Oakeshott J.G."/>
            <person name="Papanikolaou A."/>
            <person name="Perera O.P."/>
            <person name="Rane R.V."/>
            <person name="Richards S."/>
            <person name="Tay W.T."/>
            <person name="Walsh T.K."/>
            <person name="Anderson A."/>
            <person name="Anderson C.J."/>
            <person name="Asgari S."/>
            <person name="Board P.G."/>
            <person name="Bretschneider A."/>
            <person name="Campbell P.M."/>
            <person name="Chertemps T."/>
            <person name="Christeller J.T."/>
            <person name="Coppin C.W."/>
            <person name="Downes S.J."/>
            <person name="Duan G."/>
            <person name="Farnsworth C.A."/>
            <person name="Good R.T."/>
            <person name="Han L.B."/>
            <person name="Han Y.C."/>
            <person name="Hatje K."/>
            <person name="Horne I."/>
            <person name="Huang Y.P."/>
            <person name="Hughes D.S."/>
            <person name="Jacquin-Joly E."/>
            <person name="James W."/>
            <person name="Jhangiani S."/>
            <person name="Kollmar M."/>
            <person name="Kuwar S.S."/>
            <person name="Li S."/>
            <person name="Liu N.Y."/>
            <person name="Maibeche M.T."/>
            <person name="Miller J.R."/>
            <person name="Montagne N."/>
            <person name="Perry T."/>
            <person name="Qu J."/>
            <person name="Song S.V."/>
            <person name="Sutton G.G."/>
            <person name="Vogel H."/>
            <person name="Walenz B.P."/>
            <person name="Xu W."/>
            <person name="Zhang H.J."/>
            <person name="Zou Z."/>
            <person name="Batterham P."/>
            <person name="Edwards O.R."/>
            <person name="Feyereisen R."/>
            <person name="Gibbs R.A."/>
            <person name="Heckel D.G."/>
            <person name="McGrath A."/>
            <person name="Robin C."/>
            <person name="Scherer S.E."/>
            <person name="Worley K.C."/>
            <person name="Wu Y.D."/>
        </authorList>
    </citation>
    <scope>NUCLEOTIDE SEQUENCE [LARGE SCALE GENOMIC DNA]</scope>
    <source>
        <strain evidence="1">Harm_GR_Male_#8</strain>
        <tissue evidence="1">Whole organism</tissue>
    </source>
</reference>